<proteinExistence type="predicted"/>
<accession>A0ABW2YQD0</accession>
<feature type="chain" id="PRO_5045299885" evidence="1">
    <location>
        <begin position="25"/>
        <end position="132"/>
    </location>
</feature>
<gene>
    <name evidence="2" type="ORF">ACFQZQ_13130</name>
</gene>
<evidence type="ECO:0000313" key="3">
    <source>
        <dbReference type="Proteomes" id="UP001597090"/>
    </source>
</evidence>
<evidence type="ECO:0000313" key="2">
    <source>
        <dbReference type="EMBL" id="MFD0740221.1"/>
    </source>
</evidence>
<evidence type="ECO:0000256" key="1">
    <source>
        <dbReference type="SAM" id="SignalP"/>
    </source>
</evidence>
<dbReference type="Proteomes" id="UP001597090">
    <property type="component" value="Unassembled WGS sequence"/>
</dbReference>
<comment type="caution">
    <text evidence="2">The sequence shown here is derived from an EMBL/GenBank/DDBJ whole genome shotgun (WGS) entry which is preliminary data.</text>
</comment>
<reference evidence="3" key="1">
    <citation type="journal article" date="2019" name="Int. J. Syst. Evol. Microbiol.">
        <title>The Global Catalogue of Microorganisms (GCM) 10K type strain sequencing project: providing services to taxonomists for standard genome sequencing and annotation.</title>
        <authorList>
            <consortium name="The Broad Institute Genomics Platform"/>
            <consortium name="The Broad Institute Genome Sequencing Center for Infectious Disease"/>
            <person name="Wu L."/>
            <person name="Ma J."/>
        </authorList>
    </citation>
    <scope>NUCLEOTIDE SEQUENCE [LARGE SCALE GENOMIC DNA]</scope>
    <source>
        <strain evidence="3">CCUG 55491</strain>
    </source>
</reference>
<feature type="signal peptide" evidence="1">
    <location>
        <begin position="1"/>
        <end position="24"/>
    </location>
</feature>
<dbReference type="RefSeq" id="WP_386813332.1">
    <property type="nucleotide sequence ID" value="NZ_JBHTIH010000007.1"/>
</dbReference>
<organism evidence="2 3">
    <name type="scientific">Lysobacter koreensis</name>
    <dbReference type="NCBI Taxonomy" id="266122"/>
    <lineage>
        <taxon>Bacteria</taxon>
        <taxon>Pseudomonadati</taxon>
        <taxon>Pseudomonadota</taxon>
        <taxon>Gammaproteobacteria</taxon>
        <taxon>Lysobacterales</taxon>
        <taxon>Lysobacteraceae</taxon>
        <taxon>Lysobacter</taxon>
    </lineage>
</organism>
<dbReference type="EMBL" id="JBHTIH010000007">
    <property type="protein sequence ID" value="MFD0740221.1"/>
    <property type="molecule type" value="Genomic_DNA"/>
</dbReference>
<keyword evidence="1" id="KW-0732">Signal</keyword>
<name>A0ABW2YQD0_9GAMM</name>
<keyword evidence="3" id="KW-1185">Reference proteome</keyword>
<protein>
    <submittedName>
        <fullName evidence="2">Uncharacterized protein</fullName>
    </submittedName>
</protein>
<sequence length="132" mass="13934">MDVRCLVLKSLLVAAALNATAAIAQPPAPAPASAPSATMLIHCSYGTWPTRDQVARHLRLPSVTVGEVAARGVDAPASSSEAPTSDDVRQLQQFIRRQGRHACEHGASHVQVDFHPPRGRRVAVLGVGEESS</sequence>